<feature type="domain" description="Glyoxalase-like" evidence="1">
    <location>
        <begin position="14"/>
        <end position="110"/>
    </location>
</feature>
<dbReference type="SUPFAM" id="SSF54593">
    <property type="entry name" value="Glyoxalase/Bleomycin resistance protein/Dihydroxybiphenyl dioxygenase"/>
    <property type="match status" value="2"/>
</dbReference>
<dbReference type="AlphaFoldDB" id="A0A1P8TBM9"/>
<dbReference type="EMBL" id="CP065959">
    <property type="protein sequence ID" value="QQC92835.1"/>
    <property type="molecule type" value="Genomic_DNA"/>
</dbReference>
<protein>
    <submittedName>
        <fullName evidence="3">VOC family protein</fullName>
    </submittedName>
</protein>
<reference evidence="2 4" key="1">
    <citation type="submission" date="2016-05" db="EMBL/GenBank/DDBJ databases">
        <authorList>
            <person name="Gu J."/>
        </authorList>
    </citation>
    <scope>NUCLEOTIDE SEQUENCE [LARGE SCALE GENOMIC DNA]</scope>
    <source>
        <strain evidence="2 4">ACCC40021</strain>
    </source>
</reference>
<evidence type="ECO:0000313" key="4">
    <source>
        <dbReference type="Proteomes" id="UP000187191"/>
    </source>
</evidence>
<keyword evidence="4" id="KW-1185">Reference proteome</keyword>
<evidence type="ECO:0000313" key="2">
    <source>
        <dbReference type="EMBL" id="APY85032.1"/>
    </source>
</evidence>
<sequence>MIRWAYAFIDRPRAAFPRACAFWTAVTGTRPSAPRGPGGEFVTLLPHGPADASLKAQAVAAGPGGAHLDLAVDDLAAAADEARRLGAVPVHAEPGLDVLRSPGGQSFCLVAWAGESFLPAPNAAPDGTLSLLDQVCLDVPPEAYDREVAFWAALTAWRQVPGTRPEFLDLEPPAHVPVRLLLQRLDTPGPAGAHLDLSCGDPDAVRAWHESHGATFVSRGTHWLVMRDPAGGVYCLTGRDPVTGRLRQRAGGG</sequence>
<dbReference type="OrthoDB" id="3286168at2"/>
<dbReference type="Proteomes" id="UP000187191">
    <property type="component" value="Chromosome"/>
</dbReference>
<name>A0A1P8TBM9_9ACTN</name>
<evidence type="ECO:0000259" key="1">
    <source>
        <dbReference type="Pfam" id="PF18029"/>
    </source>
</evidence>
<dbReference type="Gene3D" id="3.10.180.10">
    <property type="entry name" value="2,3-Dihydroxybiphenyl 1,2-Dioxygenase, domain 1"/>
    <property type="match status" value="2"/>
</dbReference>
<organism evidence="3 5">
    <name type="scientific">Streptomyces alfalfae</name>
    <dbReference type="NCBI Taxonomy" id="1642299"/>
    <lineage>
        <taxon>Bacteria</taxon>
        <taxon>Bacillati</taxon>
        <taxon>Actinomycetota</taxon>
        <taxon>Actinomycetes</taxon>
        <taxon>Kitasatosporales</taxon>
        <taxon>Streptomycetaceae</taxon>
        <taxon>Streptomyces</taxon>
    </lineage>
</organism>
<dbReference type="Pfam" id="PF18029">
    <property type="entry name" value="Glyoxalase_6"/>
    <property type="match status" value="2"/>
</dbReference>
<dbReference type="PANTHER" id="PTHR35908">
    <property type="entry name" value="HYPOTHETICAL FUSION PROTEIN"/>
    <property type="match status" value="1"/>
</dbReference>
<reference evidence="3 5" key="2">
    <citation type="submission" date="2020-12" db="EMBL/GenBank/DDBJ databases">
        <title>Identification and biosynthesis of polyene macrolides produced by Streptomyces alfalfae Men-myco-93-63.</title>
        <authorList>
            <person name="Liu D."/>
            <person name="Li Y."/>
            <person name="Liu L."/>
            <person name="Han X."/>
            <person name="Shen F."/>
        </authorList>
    </citation>
    <scope>NUCLEOTIDE SEQUENCE [LARGE SCALE GENOMIC DNA]</scope>
    <source>
        <strain evidence="3 5">Men-myco-93-63</strain>
    </source>
</reference>
<accession>A0A1P8TBM9</accession>
<evidence type="ECO:0000313" key="5">
    <source>
        <dbReference type="Proteomes" id="UP000596130"/>
    </source>
</evidence>
<dbReference type="KEGG" id="ssia:A7J05_04140"/>
<proteinExistence type="predicted"/>
<dbReference type="InterPro" id="IPR029068">
    <property type="entry name" value="Glyas_Bleomycin-R_OHBP_Dase"/>
</dbReference>
<feature type="domain" description="Glyoxalase-like" evidence="1">
    <location>
        <begin position="134"/>
        <end position="237"/>
    </location>
</feature>
<dbReference type="Proteomes" id="UP000596130">
    <property type="component" value="Chromosome"/>
</dbReference>
<dbReference type="RefSeq" id="WP_076682872.1">
    <property type="nucleotide sequence ID" value="NZ_CP015588.1"/>
</dbReference>
<dbReference type="InterPro" id="IPR041581">
    <property type="entry name" value="Glyoxalase_6"/>
</dbReference>
<dbReference type="EMBL" id="CP015588">
    <property type="protein sequence ID" value="APY85032.1"/>
    <property type="molecule type" value="Genomic_DNA"/>
</dbReference>
<dbReference type="PANTHER" id="PTHR35908:SF1">
    <property type="entry name" value="CONSERVED PROTEIN"/>
    <property type="match status" value="1"/>
</dbReference>
<evidence type="ECO:0000313" key="3">
    <source>
        <dbReference type="EMBL" id="QQC92835.1"/>
    </source>
</evidence>
<gene>
    <name evidence="2" type="ORF">A7J05_04140</name>
    <name evidence="3" type="ORF">I8755_34125</name>
</gene>